<dbReference type="EMBL" id="CP127294">
    <property type="protein sequence ID" value="WIX76329.1"/>
    <property type="molecule type" value="Genomic_DNA"/>
</dbReference>
<accession>A0A9Y2MUX9</accession>
<feature type="transmembrane region" description="Helical" evidence="1">
    <location>
        <begin position="211"/>
        <end position="233"/>
    </location>
</feature>
<feature type="transmembrane region" description="Helical" evidence="1">
    <location>
        <begin position="305"/>
        <end position="322"/>
    </location>
</feature>
<gene>
    <name evidence="2" type="ORF">QRX50_33350</name>
</gene>
<name>A0A9Y2MUX9_9PSEU</name>
<organism evidence="2 3">
    <name type="scientific">Amycolatopsis carbonis</name>
    <dbReference type="NCBI Taxonomy" id="715471"/>
    <lineage>
        <taxon>Bacteria</taxon>
        <taxon>Bacillati</taxon>
        <taxon>Actinomycetota</taxon>
        <taxon>Actinomycetes</taxon>
        <taxon>Pseudonocardiales</taxon>
        <taxon>Pseudonocardiaceae</taxon>
        <taxon>Amycolatopsis</taxon>
    </lineage>
</organism>
<feature type="transmembrane region" description="Helical" evidence="1">
    <location>
        <begin position="178"/>
        <end position="204"/>
    </location>
</feature>
<dbReference type="KEGG" id="acab:QRX50_33350"/>
<dbReference type="AlphaFoldDB" id="A0A9Y2MUX9"/>
<feature type="transmembrane region" description="Helical" evidence="1">
    <location>
        <begin position="129"/>
        <end position="148"/>
    </location>
</feature>
<evidence type="ECO:0000256" key="1">
    <source>
        <dbReference type="SAM" id="Phobius"/>
    </source>
</evidence>
<proteinExistence type="predicted"/>
<sequence>MGRAVAAARLPAEPGEPAKRGVGRALLWPATVALVSAVVFLGVRGSLIDDSFITLGYARNLAEHFHWGLVEAETANSATSPLNVLLLALGGTLTRVAGGQVHPVAGAGVVFVAAMTAVGWGFARITRALRLPFFTAVAGTAAILVNPFVLSATGLEVHLISAALVLLTAYALEGRAVGFGVVAGLAVLVRLDLVVFVVLFALGVGALRRRLLPVVGVALVVSLPWFVFSWFALGSAIPDTFLIKTTQGAFGEYTYGNGPEYYLDPKRWKATLVAFAPAVAGLVTLLGWLGWLVVRRDQAARFGPVGVLGLGGLAYYGAYSLLGVPPYQWYYVAPIVALTVVFVVGAGWLARGGAFRVGVASLAFALVVLPASYLDVHRGVPWTAPPIFGSWATAADYARVGREIGARIGDATVAAPPEIGTLAYFCECTMVDTFADQGRVVPLVGRRIAAAGPVAGFLLRLDYHWLDRARRPRPVDYRLDWSWTPISGPDTWHLSSPATGDGWVRLVRI</sequence>
<feature type="transmembrane region" description="Helical" evidence="1">
    <location>
        <begin position="25"/>
        <end position="43"/>
    </location>
</feature>
<keyword evidence="1" id="KW-0472">Membrane</keyword>
<reference evidence="2 3" key="1">
    <citation type="submission" date="2023-06" db="EMBL/GenBank/DDBJ databases">
        <authorList>
            <person name="Oyuntsetseg B."/>
            <person name="Kim S.B."/>
        </authorList>
    </citation>
    <scope>NUCLEOTIDE SEQUENCE [LARGE SCALE GENOMIC DNA]</scope>
    <source>
        <strain evidence="2 3">2-15</strain>
    </source>
</reference>
<feature type="transmembrane region" description="Helical" evidence="1">
    <location>
        <begin position="272"/>
        <end position="293"/>
    </location>
</feature>
<evidence type="ECO:0000313" key="3">
    <source>
        <dbReference type="Proteomes" id="UP001236014"/>
    </source>
</evidence>
<feature type="transmembrane region" description="Helical" evidence="1">
    <location>
        <begin position="357"/>
        <end position="374"/>
    </location>
</feature>
<keyword evidence="1" id="KW-1133">Transmembrane helix</keyword>
<keyword evidence="1" id="KW-0812">Transmembrane</keyword>
<dbReference type="Proteomes" id="UP001236014">
    <property type="component" value="Chromosome"/>
</dbReference>
<feature type="transmembrane region" description="Helical" evidence="1">
    <location>
        <begin position="104"/>
        <end position="123"/>
    </location>
</feature>
<keyword evidence="3" id="KW-1185">Reference proteome</keyword>
<protein>
    <submittedName>
        <fullName evidence="2">Uncharacterized protein</fullName>
    </submittedName>
</protein>
<feature type="transmembrane region" description="Helical" evidence="1">
    <location>
        <begin position="328"/>
        <end position="350"/>
    </location>
</feature>
<dbReference type="RefSeq" id="WP_285967078.1">
    <property type="nucleotide sequence ID" value="NZ_CP127294.1"/>
</dbReference>
<evidence type="ECO:0000313" key="2">
    <source>
        <dbReference type="EMBL" id="WIX76329.1"/>
    </source>
</evidence>